<comment type="cofactor">
    <cofactor evidence="14">
        <name>Mg(2+)</name>
        <dbReference type="ChEBI" id="CHEBI:18420"/>
    </cofactor>
    <cofactor evidence="14">
        <name>Mn(2+)</name>
        <dbReference type="ChEBI" id="CHEBI:29035"/>
    </cofactor>
    <text evidence="14">Binds 2 divalent metal cations per subunit. Magnesium or manganese.</text>
</comment>
<evidence type="ECO:0000259" key="15">
    <source>
        <dbReference type="Pfam" id="PF00925"/>
    </source>
</evidence>
<dbReference type="InterPro" id="IPR017945">
    <property type="entry name" value="DHBP_synth_RibB-like_a/b_dom"/>
</dbReference>
<feature type="domain" description="GTP cyclohydrolase II" evidence="15">
    <location>
        <begin position="208"/>
        <end position="354"/>
    </location>
</feature>
<dbReference type="InterPro" id="IPR036144">
    <property type="entry name" value="RibA-like_sf"/>
</dbReference>
<evidence type="ECO:0000256" key="1">
    <source>
        <dbReference type="ARBA" id="ARBA00000141"/>
    </source>
</evidence>
<comment type="similarity">
    <text evidence="6">In the C-terminal section; belongs to the GTP cyclohydrolase II family.</text>
</comment>
<dbReference type="PIRSF" id="PIRSF001259">
    <property type="entry name" value="RibA"/>
    <property type="match status" value="1"/>
</dbReference>
<feature type="binding site" evidence="14">
    <location>
        <begin position="140"/>
        <end position="144"/>
    </location>
    <ligand>
        <name>D-ribulose 5-phosphate</name>
        <dbReference type="ChEBI" id="CHEBI:58121"/>
    </ligand>
</feature>
<dbReference type="Pfam" id="PF00925">
    <property type="entry name" value="GTP_cyclohydro2"/>
    <property type="match status" value="1"/>
</dbReference>
<evidence type="ECO:0000256" key="6">
    <source>
        <dbReference type="ARBA" id="ARBA00008976"/>
    </source>
</evidence>
<reference evidence="16 17" key="2">
    <citation type="journal article" date="2017" name="Front. Microbiol.">
        <title>Genomics Reveals a Unique Clone of Burkholderia cenocepacia Harboring an Actively Excising Novel Genomic Island.</title>
        <authorList>
            <person name="Patil P.P."/>
            <person name="Mali S."/>
            <person name="Midha S."/>
            <person name="Gautam V."/>
            <person name="Dash L."/>
            <person name="Kumar S."/>
            <person name="Shastri J."/>
            <person name="Singhal L."/>
            <person name="Patil P.B."/>
        </authorList>
    </citation>
    <scope>NUCLEOTIDE SEQUENCE [LARGE SCALE GENOMIC DNA]</scope>
    <source>
        <strain evidence="16 17">BC-19</strain>
    </source>
</reference>
<dbReference type="NCBIfam" id="TIGR00506">
    <property type="entry name" value="ribB"/>
    <property type="match status" value="1"/>
</dbReference>
<evidence type="ECO:0000256" key="7">
    <source>
        <dbReference type="ARBA" id="ARBA00012153"/>
    </source>
</evidence>
<dbReference type="NCBIfam" id="NF010626">
    <property type="entry name" value="PRK14019.1"/>
    <property type="match status" value="1"/>
</dbReference>
<sequence length="374" mass="39871">MTLAGTLEIVDELRAGRMVLLVDEEDRENEGDLVIAADHVTPDAINFMARFGRGLICLTLTAERCAQLRLPPMADHNGAPFGTAFTVSIEAAEGVTTGISAADRAHTIRVAVRSGARPDDLVQPGHVFPIAARPGGVLVRAGHTEAGCDLAALAGLTPASVICEVMNDDGTMARLPELKAFAAHHGLKIGTIADLIHYRSEHESLVERVGERPLHTPWGRFRAIEYRDAVHDAPHLALVRGEPDPATPVLARVHECHSLLDLLDAEPSAHSWPLHAALQRIDAAGCGVAVLLDCDLRGDAPRMPAGTARRDGRVTGIGSQILRDVGVRRLNVLSSPFRLPALSGHDLEIMAFIPLGDDDPEGARAMPANSLRAA</sequence>
<gene>
    <name evidence="14" type="primary">ribB</name>
    <name evidence="16" type="ORF">UE95_010035</name>
</gene>
<evidence type="ECO:0000256" key="2">
    <source>
        <dbReference type="ARBA" id="ARBA00001936"/>
    </source>
</evidence>
<feature type="site" description="Essential for catalytic activity" evidence="14">
    <location>
        <position position="126"/>
    </location>
</feature>
<evidence type="ECO:0000256" key="3">
    <source>
        <dbReference type="ARBA" id="ARBA00002284"/>
    </source>
</evidence>
<evidence type="ECO:0000256" key="9">
    <source>
        <dbReference type="ARBA" id="ARBA00022619"/>
    </source>
</evidence>
<accession>A0ABD4UB38</accession>
<feature type="binding site" evidence="14">
    <location>
        <position position="32"/>
    </location>
    <ligand>
        <name>D-ribulose 5-phosphate</name>
        <dbReference type="ChEBI" id="CHEBI:58121"/>
    </ligand>
</feature>
<feature type="binding site" evidence="14">
    <location>
        <position position="28"/>
    </location>
    <ligand>
        <name>Mg(2+)</name>
        <dbReference type="ChEBI" id="CHEBI:18420"/>
        <label>2</label>
    </ligand>
</feature>
<comment type="subunit">
    <text evidence="14">Homodimer.</text>
</comment>
<protein>
    <recommendedName>
        <fullName evidence="8 14">3,4-dihydroxy-2-butanone 4-phosphate synthase</fullName>
        <shortName evidence="14">DHBP synthase</shortName>
        <ecNumber evidence="7 14">4.1.99.12</ecNumber>
    </recommendedName>
</protein>
<feature type="binding site" evidence="14">
    <location>
        <begin position="27"/>
        <end position="28"/>
    </location>
    <ligand>
        <name>D-ribulose 5-phosphate</name>
        <dbReference type="ChEBI" id="CHEBI:58121"/>
    </ligand>
</feature>
<dbReference type="GO" id="GO:0030145">
    <property type="term" value="F:manganese ion binding"/>
    <property type="evidence" value="ECO:0007669"/>
    <property type="project" value="UniProtKB-UniRule"/>
</dbReference>
<feature type="site" description="Essential for catalytic activity" evidence="14">
    <location>
        <position position="164"/>
    </location>
</feature>
<comment type="similarity">
    <text evidence="5">In the N-terminal section; belongs to the DHBP synthase family.</text>
</comment>
<comment type="pathway">
    <text evidence="4 14">Cofactor biosynthesis; riboflavin biosynthesis; 2-hydroxy-3-oxobutyl phosphate from D-ribulose 5-phosphate: step 1/1.</text>
</comment>
<keyword evidence="9 14" id="KW-0686">Riboflavin biosynthesis</keyword>
<dbReference type="Gene3D" id="3.90.870.10">
    <property type="entry name" value="DHBP synthase"/>
    <property type="match status" value="1"/>
</dbReference>
<comment type="similarity">
    <text evidence="14">Belongs to the DHBP synthase family.</text>
</comment>
<feature type="binding site" evidence="14">
    <location>
        <position position="143"/>
    </location>
    <ligand>
        <name>Mg(2+)</name>
        <dbReference type="ChEBI" id="CHEBI:18420"/>
        <label>2</label>
    </ligand>
</feature>
<evidence type="ECO:0000256" key="13">
    <source>
        <dbReference type="ARBA" id="ARBA00023239"/>
    </source>
</evidence>
<evidence type="ECO:0000313" key="16">
    <source>
        <dbReference type="EMBL" id="MCW3711621.1"/>
    </source>
</evidence>
<comment type="caution">
    <text evidence="16">The sequence shown here is derived from an EMBL/GenBank/DDBJ whole genome shotgun (WGS) entry which is preliminary data.</text>
</comment>
<comment type="cofactor">
    <cofactor evidence="2">
        <name>Mn(2+)</name>
        <dbReference type="ChEBI" id="CHEBI:29035"/>
    </cofactor>
</comment>
<dbReference type="AlphaFoldDB" id="A0ABD4UB38"/>
<evidence type="ECO:0000256" key="11">
    <source>
        <dbReference type="ARBA" id="ARBA00022842"/>
    </source>
</evidence>
<evidence type="ECO:0000256" key="10">
    <source>
        <dbReference type="ARBA" id="ARBA00022723"/>
    </source>
</evidence>
<evidence type="ECO:0000313" key="17">
    <source>
        <dbReference type="Proteomes" id="UP000191686"/>
    </source>
</evidence>
<dbReference type="PANTHER" id="PTHR21327:SF34">
    <property type="entry name" value="3,4-DIHYDROXY-2-BUTANONE 4-PHOSPHATE SYNTHASE"/>
    <property type="match status" value="1"/>
</dbReference>
<dbReference type="Proteomes" id="UP000191686">
    <property type="component" value="Unassembled WGS sequence"/>
</dbReference>
<evidence type="ECO:0000256" key="14">
    <source>
        <dbReference type="HAMAP-Rule" id="MF_00180"/>
    </source>
</evidence>
<dbReference type="GO" id="GO:0008686">
    <property type="term" value="F:3,4-dihydroxy-2-butanone-4-phosphate synthase activity"/>
    <property type="evidence" value="ECO:0007669"/>
    <property type="project" value="UniProtKB-UniRule"/>
</dbReference>
<dbReference type="Gene3D" id="3.40.50.10990">
    <property type="entry name" value="GTP cyclohydrolase II"/>
    <property type="match status" value="1"/>
</dbReference>
<evidence type="ECO:0000256" key="8">
    <source>
        <dbReference type="ARBA" id="ARBA00018836"/>
    </source>
</evidence>
<comment type="catalytic activity">
    <reaction evidence="1 14">
        <text>D-ribulose 5-phosphate = (2S)-2-hydroxy-3-oxobutyl phosphate + formate + H(+)</text>
        <dbReference type="Rhea" id="RHEA:18457"/>
        <dbReference type="ChEBI" id="CHEBI:15378"/>
        <dbReference type="ChEBI" id="CHEBI:15740"/>
        <dbReference type="ChEBI" id="CHEBI:58121"/>
        <dbReference type="ChEBI" id="CHEBI:58830"/>
        <dbReference type="EC" id="4.1.99.12"/>
    </reaction>
</comment>
<dbReference type="PANTHER" id="PTHR21327">
    <property type="entry name" value="GTP CYCLOHYDROLASE II-RELATED"/>
    <property type="match status" value="1"/>
</dbReference>
<dbReference type="SUPFAM" id="SSF55821">
    <property type="entry name" value="YrdC/RibB"/>
    <property type="match status" value="1"/>
</dbReference>
<evidence type="ECO:0000256" key="4">
    <source>
        <dbReference type="ARBA" id="ARBA00004904"/>
    </source>
</evidence>
<dbReference type="HAMAP" id="MF_00180">
    <property type="entry name" value="RibB"/>
    <property type="match status" value="1"/>
</dbReference>
<proteinExistence type="inferred from homology"/>
<evidence type="ECO:0000256" key="12">
    <source>
        <dbReference type="ARBA" id="ARBA00023211"/>
    </source>
</evidence>
<keyword evidence="11 14" id="KW-0460">Magnesium</keyword>
<name>A0ABD4UB38_9BURK</name>
<dbReference type="GO" id="GO:0009231">
    <property type="term" value="P:riboflavin biosynthetic process"/>
    <property type="evidence" value="ECO:0007669"/>
    <property type="project" value="UniProtKB-UniRule"/>
</dbReference>
<dbReference type="SUPFAM" id="SSF142695">
    <property type="entry name" value="RibA-like"/>
    <property type="match status" value="1"/>
</dbReference>
<reference evidence="16 17" key="1">
    <citation type="journal article" date="2017" name="Front. Microbiol.">
        <title>Genomics reveals a unique clone of Burkholderia cenocepacia harbouring an actively excising novel genomic island.</title>
        <authorList>
            <person name="Patil P."/>
            <person name="Mali S."/>
            <person name="Midha S."/>
            <person name="Gautam V."/>
            <person name="Dash L."/>
            <person name="Kumar S."/>
            <person name="Shastri J."/>
            <person name="Singhal L."/>
            <person name="Patil P.B."/>
        </authorList>
    </citation>
    <scope>NUCLEOTIDE SEQUENCE [LARGE SCALE GENOMIC DNA]</scope>
    <source>
        <strain evidence="16 17">BC-19</strain>
    </source>
</reference>
<organism evidence="16 17">
    <name type="scientific">Burkholderia cenocepacia</name>
    <dbReference type="NCBI Taxonomy" id="95486"/>
    <lineage>
        <taxon>Bacteria</taxon>
        <taxon>Pseudomonadati</taxon>
        <taxon>Pseudomonadota</taxon>
        <taxon>Betaproteobacteria</taxon>
        <taxon>Burkholderiales</taxon>
        <taxon>Burkholderiaceae</taxon>
        <taxon>Burkholderia</taxon>
        <taxon>Burkholderia cepacia complex</taxon>
    </lineage>
</organism>
<dbReference type="InterPro" id="IPR000422">
    <property type="entry name" value="DHBP_synthase_RibB"/>
</dbReference>
<keyword evidence="13 14" id="KW-0456">Lyase</keyword>
<keyword evidence="10 14" id="KW-0479">Metal-binding</keyword>
<dbReference type="Pfam" id="PF00926">
    <property type="entry name" value="DHBP_synthase"/>
    <property type="match status" value="1"/>
</dbReference>
<evidence type="ECO:0000256" key="5">
    <source>
        <dbReference type="ARBA" id="ARBA00005520"/>
    </source>
</evidence>
<feature type="binding site" evidence="14">
    <location>
        <position position="28"/>
    </location>
    <ligand>
        <name>Mg(2+)</name>
        <dbReference type="ChEBI" id="CHEBI:18420"/>
        <label>1</label>
    </ligand>
</feature>
<dbReference type="EMBL" id="JYMX02000006">
    <property type="protein sequence ID" value="MCW3711621.1"/>
    <property type="molecule type" value="Genomic_DNA"/>
</dbReference>
<dbReference type="FunFam" id="3.90.870.10:FF:000001">
    <property type="entry name" value="Riboflavin biosynthesis protein RibBA"/>
    <property type="match status" value="1"/>
</dbReference>
<dbReference type="EC" id="4.1.99.12" evidence="7 14"/>
<keyword evidence="12 14" id="KW-0464">Manganese</keyword>
<dbReference type="InterPro" id="IPR032677">
    <property type="entry name" value="GTP_cyclohydro_II"/>
</dbReference>
<dbReference type="GO" id="GO:0000287">
    <property type="term" value="F:magnesium ion binding"/>
    <property type="evidence" value="ECO:0007669"/>
    <property type="project" value="UniProtKB-UniRule"/>
</dbReference>
<dbReference type="RefSeq" id="WP_059723466.1">
    <property type="nucleotide sequence ID" value="NZ_CAJPCV010000001.1"/>
</dbReference>
<comment type="function">
    <text evidence="3 14">Catalyzes the conversion of D-ribulose 5-phosphate to formate and 3,4-dihydroxy-2-butanone 4-phosphate.</text>
</comment>